<dbReference type="EMBL" id="BMJN01000026">
    <property type="protein sequence ID" value="GGE34480.1"/>
    <property type="molecule type" value="Genomic_DNA"/>
</dbReference>
<dbReference type="RefSeq" id="WP_068993315.1">
    <property type="nucleotide sequence ID" value="NZ_BMJN01000026.1"/>
</dbReference>
<sequence>MISIFFLEKYGLTHKVARTVSDAGFSLIDFLIIDNTNIYSKQLTNSNRDKVFSAIQKWFLDDKVDIDIFDNVIMLNATNKSVSIE</sequence>
<comment type="caution">
    <text evidence="1">The sequence shown here is derived from an EMBL/GenBank/DDBJ whole genome shotgun (WGS) entry which is preliminary data.</text>
</comment>
<gene>
    <name evidence="1" type="ORF">GCM10011510_14770</name>
</gene>
<dbReference type="AlphaFoldDB" id="A0A917A9A8"/>
<organism evidence="1 2">
    <name type="scientific">Streptococcus himalayensis</name>
    <dbReference type="NCBI Taxonomy" id="1888195"/>
    <lineage>
        <taxon>Bacteria</taxon>
        <taxon>Bacillati</taxon>
        <taxon>Bacillota</taxon>
        <taxon>Bacilli</taxon>
        <taxon>Lactobacillales</taxon>
        <taxon>Streptococcaceae</taxon>
        <taxon>Streptococcus</taxon>
    </lineage>
</organism>
<protein>
    <submittedName>
        <fullName evidence="1">Uncharacterized protein</fullName>
    </submittedName>
</protein>
<evidence type="ECO:0000313" key="1">
    <source>
        <dbReference type="EMBL" id="GGE34480.1"/>
    </source>
</evidence>
<keyword evidence="2" id="KW-1185">Reference proteome</keyword>
<dbReference type="Proteomes" id="UP000660801">
    <property type="component" value="Unassembled WGS sequence"/>
</dbReference>
<evidence type="ECO:0000313" key="2">
    <source>
        <dbReference type="Proteomes" id="UP000660801"/>
    </source>
</evidence>
<name>A0A917A9A8_9STRE</name>
<proteinExistence type="predicted"/>
<reference evidence="1" key="2">
    <citation type="submission" date="2020-09" db="EMBL/GenBank/DDBJ databases">
        <authorList>
            <person name="Sun Q."/>
            <person name="Zhou Y."/>
        </authorList>
    </citation>
    <scope>NUCLEOTIDE SEQUENCE</scope>
    <source>
        <strain evidence="1">CGMCC 1.15533</strain>
    </source>
</reference>
<reference evidence="1" key="1">
    <citation type="journal article" date="2014" name="Int. J. Syst. Evol. Microbiol.">
        <title>Complete genome sequence of Corynebacterium casei LMG S-19264T (=DSM 44701T), isolated from a smear-ripened cheese.</title>
        <authorList>
            <consortium name="US DOE Joint Genome Institute (JGI-PGF)"/>
            <person name="Walter F."/>
            <person name="Albersmeier A."/>
            <person name="Kalinowski J."/>
            <person name="Ruckert C."/>
        </authorList>
    </citation>
    <scope>NUCLEOTIDE SEQUENCE</scope>
    <source>
        <strain evidence="1">CGMCC 1.15533</strain>
    </source>
</reference>
<accession>A0A917A9A8</accession>